<evidence type="ECO:0000256" key="1">
    <source>
        <dbReference type="SAM" id="MobiDB-lite"/>
    </source>
</evidence>
<sequence length="143" mass="15832">MVEMDVALELEDDVFYADLSKQIALLIMDDDNEQEAFPLQYPAAVSFQAFCNASQPMTASPFYYEQASRREVRGTGVFIPRSSLPRRKHRAGRPRQSDKPKSAVSAAPNAPISSAAATNNGTSNSQKSFNYARRTNGLKKQLL</sequence>
<dbReference type="PANTHER" id="PTHR34956:SF2">
    <property type="entry name" value="OS05G0397300 PROTEIN"/>
    <property type="match status" value="1"/>
</dbReference>
<organism evidence="2 3">
    <name type="scientific">Colocasia esculenta</name>
    <name type="common">Wild taro</name>
    <name type="synonym">Arum esculentum</name>
    <dbReference type="NCBI Taxonomy" id="4460"/>
    <lineage>
        <taxon>Eukaryota</taxon>
        <taxon>Viridiplantae</taxon>
        <taxon>Streptophyta</taxon>
        <taxon>Embryophyta</taxon>
        <taxon>Tracheophyta</taxon>
        <taxon>Spermatophyta</taxon>
        <taxon>Magnoliopsida</taxon>
        <taxon>Liliopsida</taxon>
        <taxon>Araceae</taxon>
        <taxon>Aroideae</taxon>
        <taxon>Colocasieae</taxon>
        <taxon>Colocasia</taxon>
    </lineage>
</organism>
<dbReference type="Proteomes" id="UP000652761">
    <property type="component" value="Unassembled WGS sequence"/>
</dbReference>
<evidence type="ECO:0000313" key="2">
    <source>
        <dbReference type="EMBL" id="MQL93189.1"/>
    </source>
</evidence>
<comment type="caution">
    <text evidence="2">The sequence shown here is derived from an EMBL/GenBank/DDBJ whole genome shotgun (WGS) entry which is preliminary data.</text>
</comment>
<feature type="compositionally biased region" description="Polar residues" evidence="1">
    <location>
        <begin position="118"/>
        <end position="129"/>
    </location>
</feature>
<name>A0A843VPG0_COLES</name>
<gene>
    <name evidence="2" type="ORF">Taro_025832</name>
</gene>
<protein>
    <submittedName>
        <fullName evidence="2">Uncharacterized protein</fullName>
    </submittedName>
</protein>
<dbReference type="OrthoDB" id="1081388at2759"/>
<reference evidence="2" key="1">
    <citation type="submission" date="2017-07" db="EMBL/GenBank/DDBJ databases">
        <title>Taro Niue Genome Assembly and Annotation.</title>
        <authorList>
            <person name="Atibalentja N."/>
            <person name="Keating K."/>
            <person name="Fields C.J."/>
        </authorList>
    </citation>
    <scope>NUCLEOTIDE SEQUENCE</scope>
    <source>
        <strain evidence="2">Niue_2</strain>
        <tissue evidence="2">Leaf</tissue>
    </source>
</reference>
<dbReference type="PANTHER" id="PTHR34956">
    <property type="entry name" value="OS05G0397300 PROTEIN"/>
    <property type="match status" value="1"/>
</dbReference>
<evidence type="ECO:0000313" key="3">
    <source>
        <dbReference type="Proteomes" id="UP000652761"/>
    </source>
</evidence>
<feature type="compositionally biased region" description="Basic residues" evidence="1">
    <location>
        <begin position="84"/>
        <end position="93"/>
    </location>
</feature>
<feature type="compositionally biased region" description="Low complexity" evidence="1">
    <location>
        <begin position="102"/>
        <end position="117"/>
    </location>
</feature>
<proteinExistence type="predicted"/>
<feature type="region of interest" description="Disordered" evidence="1">
    <location>
        <begin position="75"/>
        <end position="143"/>
    </location>
</feature>
<accession>A0A843VPG0</accession>
<dbReference type="EMBL" id="NMUH01001528">
    <property type="protein sequence ID" value="MQL93189.1"/>
    <property type="molecule type" value="Genomic_DNA"/>
</dbReference>
<dbReference type="AlphaFoldDB" id="A0A843VPG0"/>
<keyword evidence="3" id="KW-1185">Reference proteome</keyword>